<feature type="domain" description="PRC-barrel" evidence="1">
    <location>
        <begin position="2"/>
        <end position="75"/>
    </location>
</feature>
<dbReference type="AlphaFoldDB" id="A0A1M4VCX6"/>
<keyword evidence="3" id="KW-1185">Reference proteome</keyword>
<evidence type="ECO:0000259" key="1">
    <source>
        <dbReference type="Pfam" id="PF05239"/>
    </source>
</evidence>
<reference evidence="3" key="1">
    <citation type="submission" date="2016-11" db="EMBL/GenBank/DDBJ databases">
        <authorList>
            <person name="Varghese N."/>
            <person name="Submissions S."/>
        </authorList>
    </citation>
    <scope>NUCLEOTIDE SEQUENCE [LARGE SCALE GENOMIC DNA]</scope>
    <source>
        <strain evidence="3">DSM 12395</strain>
    </source>
</reference>
<dbReference type="Proteomes" id="UP000184148">
    <property type="component" value="Unassembled WGS sequence"/>
</dbReference>
<dbReference type="Gene3D" id="2.30.30.240">
    <property type="entry name" value="PRC-barrel domain"/>
    <property type="match status" value="1"/>
</dbReference>
<evidence type="ECO:0000313" key="2">
    <source>
        <dbReference type="EMBL" id="SHE66854.1"/>
    </source>
</evidence>
<evidence type="ECO:0000313" key="3">
    <source>
        <dbReference type="Proteomes" id="UP000184148"/>
    </source>
</evidence>
<dbReference type="Pfam" id="PF05239">
    <property type="entry name" value="PRC"/>
    <property type="match status" value="1"/>
</dbReference>
<dbReference type="RefSeq" id="WP_073236340.1">
    <property type="nucleotide sequence ID" value="NZ_FQUY01000004.1"/>
</dbReference>
<dbReference type="InterPro" id="IPR011033">
    <property type="entry name" value="PRC_barrel-like_sf"/>
</dbReference>
<dbReference type="SUPFAM" id="SSF50346">
    <property type="entry name" value="PRC-barrel domain"/>
    <property type="match status" value="1"/>
</dbReference>
<gene>
    <name evidence="2" type="ORF">SAMN02745133_00888</name>
</gene>
<dbReference type="PANTHER" id="PTHR40061:SF1">
    <property type="entry name" value="SPORULATION PROTEIN YLMC-RELATED"/>
    <property type="match status" value="1"/>
</dbReference>
<dbReference type="STRING" id="1121429.SAMN02745133_00888"/>
<dbReference type="OrthoDB" id="6024937at2"/>
<dbReference type="InterPro" id="IPR014238">
    <property type="entry name" value="Spore_YlmC/YmxH"/>
</dbReference>
<accession>A0A1M4VCX6</accession>
<sequence>MIKATQLATKDIVNLKDGAKLGPVKDLHIDLETGRVVALVLQAPRRYFGLVRSGKDMVIPWELVKKFGIDTVLVDLEPMDRSYYEVK</sequence>
<organism evidence="2 3">
    <name type="scientific">Desulforamulus putei DSM 12395</name>
    <dbReference type="NCBI Taxonomy" id="1121429"/>
    <lineage>
        <taxon>Bacteria</taxon>
        <taxon>Bacillati</taxon>
        <taxon>Bacillota</taxon>
        <taxon>Clostridia</taxon>
        <taxon>Eubacteriales</taxon>
        <taxon>Peptococcaceae</taxon>
        <taxon>Desulforamulus</taxon>
    </lineage>
</organism>
<dbReference type="PANTHER" id="PTHR40061">
    <property type="entry name" value="SPORULATION PROTEIN YLMC-RELATED"/>
    <property type="match status" value="1"/>
</dbReference>
<dbReference type="NCBIfam" id="TIGR02888">
    <property type="entry name" value="spore_YlmC_YmxH"/>
    <property type="match status" value="1"/>
</dbReference>
<dbReference type="EMBL" id="FQUY01000004">
    <property type="protein sequence ID" value="SHE66854.1"/>
    <property type="molecule type" value="Genomic_DNA"/>
</dbReference>
<name>A0A1M4VCX6_9FIRM</name>
<dbReference type="InterPro" id="IPR027275">
    <property type="entry name" value="PRC-brl_dom"/>
</dbReference>
<proteinExistence type="predicted"/>
<protein>
    <submittedName>
        <fullName evidence="2">Sporulation protein, YlmC/YmxH family</fullName>
    </submittedName>
</protein>